<gene>
    <name evidence="2" type="ORF">PMAYCL1PPCAC_00930</name>
</gene>
<organism evidence="2 3">
    <name type="scientific">Pristionchus mayeri</name>
    <dbReference type="NCBI Taxonomy" id="1317129"/>
    <lineage>
        <taxon>Eukaryota</taxon>
        <taxon>Metazoa</taxon>
        <taxon>Ecdysozoa</taxon>
        <taxon>Nematoda</taxon>
        <taxon>Chromadorea</taxon>
        <taxon>Rhabditida</taxon>
        <taxon>Rhabditina</taxon>
        <taxon>Diplogasteromorpha</taxon>
        <taxon>Diplogasteroidea</taxon>
        <taxon>Neodiplogasteridae</taxon>
        <taxon>Pristionchus</taxon>
    </lineage>
</organism>
<protein>
    <recommendedName>
        <fullName evidence="4">Secreted protein</fullName>
    </recommendedName>
</protein>
<keyword evidence="1" id="KW-0732">Signal</keyword>
<keyword evidence="3" id="KW-1185">Reference proteome</keyword>
<accession>A0AAN4Z4W5</accession>
<comment type="caution">
    <text evidence="2">The sequence shown here is derived from an EMBL/GenBank/DDBJ whole genome shotgun (WGS) entry which is preliminary data.</text>
</comment>
<dbReference type="AlphaFoldDB" id="A0AAN4Z4W5"/>
<reference evidence="3" key="1">
    <citation type="submission" date="2022-10" db="EMBL/GenBank/DDBJ databases">
        <title>Genome assembly of Pristionchus species.</title>
        <authorList>
            <person name="Yoshida K."/>
            <person name="Sommer R.J."/>
        </authorList>
    </citation>
    <scope>NUCLEOTIDE SEQUENCE [LARGE SCALE GENOMIC DNA]</scope>
    <source>
        <strain evidence="3">RS5460</strain>
    </source>
</reference>
<feature type="non-terminal residue" evidence="2">
    <location>
        <position position="134"/>
    </location>
</feature>
<evidence type="ECO:0000313" key="2">
    <source>
        <dbReference type="EMBL" id="GMR30735.1"/>
    </source>
</evidence>
<evidence type="ECO:0008006" key="4">
    <source>
        <dbReference type="Google" id="ProtNLM"/>
    </source>
</evidence>
<dbReference type="EMBL" id="BTRK01000001">
    <property type="protein sequence ID" value="GMR30735.1"/>
    <property type="molecule type" value="Genomic_DNA"/>
</dbReference>
<sequence length="134" mass="14595">MMLSGISLVLLLSLSTLDARVTFEHSQVLDNVDLRGTNTAELGCVSGCRVYSPTDNEKILIVGNSCNYTYNERDHTMPLTLLNLAGMQLGESFGLPPCAGGYTLENTGAPNPSFVLYVVEKDAEHNFTPVFYVD</sequence>
<evidence type="ECO:0000313" key="3">
    <source>
        <dbReference type="Proteomes" id="UP001328107"/>
    </source>
</evidence>
<feature type="signal peptide" evidence="1">
    <location>
        <begin position="1"/>
        <end position="19"/>
    </location>
</feature>
<feature type="chain" id="PRO_5042952830" description="Secreted protein" evidence="1">
    <location>
        <begin position="20"/>
        <end position="134"/>
    </location>
</feature>
<proteinExistence type="predicted"/>
<evidence type="ECO:0000256" key="1">
    <source>
        <dbReference type="SAM" id="SignalP"/>
    </source>
</evidence>
<dbReference type="Proteomes" id="UP001328107">
    <property type="component" value="Unassembled WGS sequence"/>
</dbReference>
<name>A0AAN4Z4W5_9BILA</name>